<reference evidence="3 4" key="1">
    <citation type="submission" date="2019-10" db="EMBL/GenBank/DDBJ databases">
        <title>Dictyobacter vulcani sp. nov., within the class Ktedonobacteria, isolated from soil of volcanic Mt. Zao.</title>
        <authorList>
            <person name="Zheng Y."/>
            <person name="Wang C.M."/>
            <person name="Sakai Y."/>
            <person name="Abe K."/>
            <person name="Yokota A."/>
            <person name="Yabe S."/>
        </authorList>
    </citation>
    <scope>NUCLEOTIDE SEQUENCE [LARGE SCALE GENOMIC DNA]</scope>
    <source>
        <strain evidence="3 4">W12</strain>
    </source>
</reference>
<dbReference type="EMBL" id="BKZW01000001">
    <property type="protein sequence ID" value="GER86529.1"/>
    <property type="molecule type" value="Genomic_DNA"/>
</dbReference>
<feature type="region of interest" description="Disordered" evidence="1">
    <location>
        <begin position="90"/>
        <end position="120"/>
    </location>
</feature>
<dbReference type="InterPro" id="IPR041657">
    <property type="entry name" value="HTH_17"/>
</dbReference>
<feature type="domain" description="Helix-turn-helix" evidence="2">
    <location>
        <begin position="40"/>
        <end position="88"/>
    </location>
</feature>
<accession>A0A5J4KK34</accession>
<evidence type="ECO:0000313" key="3">
    <source>
        <dbReference type="EMBL" id="GER86529.1"/>
    </source>
</evidence>
<dbReference type="Pfam" id="PF12728">
    <property type="entry name" value="HTH_17"/>
    <property type="match status" value="1"/>
</dbReference>
<comment type="caution">
    <text evidence="3">The sequence shown here is derived from an EMBL/GenBank/DDBJ whole genome shotgun (WGS) entry which is preliminary data.</text>
</comment>
<dbReference type="RefSeq" id="WP_151754646.1">
    <property type="nucleotide sequence ID" value="NZ_BKZW01000001.1"/>
</dbReference>
<evidence type="ECO:0000259" key="2">
    <source>
        <dbReference type="Pfam" id="PF12728"/>
    </source>
</evidence>
<protein>
    <recommendedName>
        <fullName evidence="2">Helix-turn-helix domain-containing protein</fullName>
    </recommendedName>
</protein>
<dbReference type="Proteomes" id="UP000326912">
    <property type="component" value="Unassembled WGS sequence"/>
</dbReference>
<gene>
    <name evidence="3" type="ORF">KDW_06910</name>
</gene>
<evidence type="ECO:0000313" key="4">
    <source>
        <dbReference type="Proteomes" id="UP000326912"/>
    </source>
</evidence>
<dbReference type="AlphaFoldDB" id="A0A5J4KK34"/>
<feature type="compositionally biased region" description="Basic and acidic residues" evidence="1">
    <location>
        <begin position="110"/>
        <end position="120"/>
    </location>
</feature>
<name>A0A5J4KK34_9CHLR</name>
<sequence length="120" mass="14075">MKQLQGQIPLKEQERVPIEAALYHITITESGRLECTPRWLLSMSEVAQLLGISRSFLWELAKEEGFPSFHIHNRQYVRIESLLAWIRTKEHPESEQSTPVPKTQKKKRSQKTETKSRHNI</sequence>
<keyword evidence="4" id="KW-1185">Reference proteome</keyword>
<organism evidence="3 4">
    <name type="scientific">Dictyobacter vulcani</name>
    <dbReference type="NCBI Taxonomy" id="2607529"/>
    <lineage>
        <taxon>Bacteria</taxon>
        <taxon>Bacillati</taxon>
        <taxon>Chloroflexota</taxon>
        <taxon>Ktedonobacteria</taxon>
        <taxon>Ktedonobacterales</taxon>
        <taxon>Dictyobacteraceae</taxon>
        <taxon>Dictyobacter</taxon>
    </lineage>
</organism>
<proteinExistence type="predicted"/>
<evidence type="ECO:0000256" key="1">
    <source>
        <dbReference type="SAM" id="MobiDB-lite"/>
    </source>
</evidence>